<reference evidence="2 3" key="1">
    <citation type="submission" date="2017-03" db="EMBL/GenBank/DDBJ databases">
        <title>Genome Survey of Euroglyphus maynei.</title>
        <authorList>
            <person name="Arlian L.G."/>
            <person name="Morgan M.S."/>
            <person name="Rider S.D."/>
        </authorList>
    </citation>
    <scope>NUCLEOTIDE SEQUENCE [LARGE SCALE GENOMIC DNA]</scope>
    <source>
        <strain evidence="2">Arlian Lab</strain>
        <tissue evidence="2">Whole body</tissue>
    </source>
</reference>
<dbReference type="GO" id="GO:0005938">
    <property type="term" value="C:cell cortex"/>
    <property type="evidence" value="ECO:0007669"/>
    <property type="project" value="TreeGrafter"/>
</dbReference>
<organism evidence="2 3">
    <name type="scientific">Euroglyphus maynei</name>
    <name type="common">Mayne's house dust mite</name>
    <dbReference type="NCBI Taxonomy" id="6958"/>
    <lineage>
        <taxon>Eukaryota</taxon>
        <taxon>Metazoa</taxon>
        <taxon>Ecdysozoa</taxon>
        <taxon>Arthropoda</taxon>
        <taxon>Chelicerata</taxon>
        <taxon>Arachnida</taxon>
        <taxon>Acari</taxon>
        <taxon>Acariformes</taxon>
        <taxon>Sarcoptiformes</taxon>
        <taxon>Astigmata</taxon>
        <taxon>Psoroptidia</taxon>
        <taxon>Analgoidea</taxon>
        <taxon>Pyroglyphidae</taxon>
        <taxon>Pyroglyphinae</taxon>
        <taxon>Euroglyphus</taxon>
    </lineage>
</organism>
<evidence type="ECO:0000259" key="1">
    <source>
        <dbReference type="Pfam" id="PF14222"/>
    </source>
</evidence>
<protein>
    <submittedName>
        <fullName evidence="2">Furry-like protein</fullName>
    </submittedName>
</protein>
<feature type="domain" description="Cell morphogenesis protein N-terminal" evidence="1">
    <location>
        <begin position="138"/>
        <end position="530"/>
    </location>
</feature>
<proteinExistence type="predicted"/>
<accession>A0A1Y3BVJ9</accession>
<comment type="caution">
    <text evidence="2">The sequence shown here is derived from an EMBL/GenBank/DDBJ whole genome shotgun (WGS) entry which is preliminary data.</text>
</comment>
<dbReference type="GO" id="GO:0000902">
    <property type="term" value="P:cell morphogenesis"/>
    <property type="evidence" value="ECO:0007669"/>
    <property type="project" value="InterPro"/>
</dbReference>
<dbReference type="OrthoDB" id="6287725at2759"/>
<dbReference type="GO" id="GO:0031175">
    <property type="term" value="P:neuron projection development"/>
    <property type="evidence" value="ECO:0007669"/>
    <property type="project" value="TreeGrafter"/>
</dbReference>
<dbReference type="EMBL" id="MUJZ01000755">
    <property type="protein sequence ID" value="OTF84097.1"/>
    <property type="molecule type" value="Genomic_DNA"/>
</dbReference>
<dbReference type="Proteomes" id="UP000194236">
    <property type="component" value="Unassembled WGS sequence"/>
</dbReference>
<dbReference type="PANTHER" id="PTHR12295:SF30">
    <property type="entry name" value="PROTEIN FURRY"/>
    <property type="match status" value="1"/>
</dbReference>
<dbReference type="GO" id="GO:0030427">
    <property type="term" value="C:site of polarized growth"/>
    <property type="evidence" value="ECO:0007669"/>
    <property type="project" value="TreeGrafter"/>
</dbReference>
<sequence>MMNHFDNNNVPDKPGEVILRKLFHEFTILTEKKIDTILTTESLEKPLAKWLQRGEDQIFDQLLTAFGTTAEHCLPSQLRLLFEWYQRQIDATAVFAEENQRIIKSNQEAQFSSKSGSLTKSNIQSLDNSDIEIYYLLEKRDLAVEFIFCLVLIEVLKQLPLHPGYDDLTNHIEKLAFKHFKFREDAQSNPNLSNINMIADLYAEVIGVLAHSRFQSVRKCFMNEFNELRSRDPGPITTHSIISLLMGMKFFRIKMVPIEEFEASFQFMHECAQYFQEVKDKDIKHALAGLFVEILVPVAATVKNEVNVPCLKNFVELLYSPCLDLCTKKKHCLALFPLVTCLLCVSQKTFFLTNWHYFLAMCLGHLKNRDPKMSRVALESLYRLLWVYMIRIKCESNTATQTRLHSIVNSLFPKGSKGVVPRDTPLNIFVKIIQFIAQERLDFAMKEIVFDLLSVGRSIKMVLTPERMSIGLRSFLVVADSLQQKDGEPPMPRTLGVLPSGNTLRVKKTFLNKMLTDEMAKNIGMSHYYPY</sequence>
<name>A0A1Y3BVJ9_EURMA</name>
<evidence type="ECO:0000313" key="2">
    <source>
        <dbReference type="EMBL" id="OTF84097.1"/>
    </source>
</evidence>
<dbReference type="InterPro" id="IPR025614">
    <property type="entry name" value="Cell_morpho_N"/>
</dbReference>
<dbReference type="PANTHER" id="PTHR12295">
    <property type="entry name" value="FURRY-RELATED"/>
    <property type="match status" value="1"/>
</dbReference>
<keyword evidence="3" id="KW-1185">Reference proteome</keyword>
<evidence type="ECO:0000313" key="3">
    <source>
        <dbReference type="Proteomes" id="UP000194236"/>
    </source>
</evidence>
<dbReference type="AlphaFoldDB" id="A0A1Y3BVJ9"/>
<dbReference type="Pfam" id="PF14222">
    <property type="entry name" value="MOR2-PAG1_N"/>
    <property type="match status" value="1"/>
</dbReference>
<feature type="non-terminal residue" evidence="2">
    <location>
        <position position="531"/>
    </location>
</feature>
<dbReference type="InterPro" id="IPR039867">
    <property type="entry name" value="Furry/Tao3/Mor2"/>
</dbReference>
<gene>
    <name evidence="2" type="ORF">BLA29_001729</name>
</gene>